<dbReference type="Proteomes" id="UP000028483">
    <property type="component" value="Unassembled WGS sequence"/>
</dbReference>
<dbReference type="InterPro" id="IPR027417">
    <property type="entry name" value="P-loop_NTPase"/>
</dbReference>
<dbReference type="GO" id="GO:0005524">
    <property type="term" value="F:ATP binding"/>
    <property type="evidence" value="ECO:0007669"/>
    <property type="project" value="InterPro"/>
</dbReference>
<dbReference type="SUPFAM" id="SSF52540">
    <property type="entry name" value="P-loop containing nucleoside triphosphate hydrolases"/>
    <property type="match status" value="1"/>
</dbReference>
<reference evidence="2" key="1">
    <citation type="submission" date="2013-07" db="EMBL/GenBank/DDBJ databases">
        <title>Sub-species coevolution in mutualistic symbiosis.</title>
        <authorList>
            <person name="Murfin K."/>
            <person name="Klassen J."/>
            <person name="Lee M."/>
            <person name="Forst S."/>
            <person name="Stock P."/>
            <person name="Goodrich-Blair H."/>
        </authorList>
    </citation>
    <scope>NUCLEOTIDE SEQUENCE [LARGE SCALE GENOMIC DNA]</scope>
    <source>
        <strain evidence="2">Oregonense</strain>
    </source>
</reference>
<protein>
    <recommendedName>
        <fullName evidence="1">AAA+ ATPase domain-containing protein</fullName>
    </recommendedName>
</protein>
<evidence type="ECO:0000259" key="1">
    <source>
        <dbReference type="SMART" id="SM00382"/>
    </source>
</evidence>
<feature type="domain" description="AAA+ ATPase" evidence="1">
    <location>
        <begin position="51"/>
        <end position="180"/>
    </location>
</feature>
<dbReference type="RefSeq" id="WP_038258092.1">
    <property type="nucleotide sequence ID" value="NZ_CAWLUU010000210.1"/>
</dbReference>
<dbReference type="HOGENOM" id="CLU_062999_3_1_6"/>
<dbReference type="PANTHER" id="PTHR30050:SF4">
    <property type="entry name" value="ATP-BINDING PROTEIN RV3427C IN INSERTION SEQUENCE-RELATED"/>
    <property type="match status" value="1"/>
</dbReference>
<dbReference type="InterPro" id="IPR002611">
    <property type="entry name" value="IstB_ATP-bd"/>
</dbReference>
<dbReference type="PANTHER" id="PTHR30050">
    <property type="entry name" value="CHROMOSOMAL REPLICATION INITIATOR PROTEIN DNAA"/>
    <property type="match status" value="1"/>
</dbReference>
<comment type="caution">
    <text evidence="2">The sequence shown here is derived from an EMBL/GenBank/DDBJ whole genome shotgun (WGS) entry which is preliminary data.</text>
</comment>
<gene>
    <name evidence="2" type="ORF">XBO1_2400025</name>
</gene>
<dbReference type="Pfam" id="PF01695">
    <property type="entry name" value="IstB_IS21"/>
    <property type="match status" value="1"/>
</dbReference>
<dbReference type="CDD" id="cd00009">
    <property type="entry name" value="AAA"/>
    <property type="match status" value="1"/>
</dbReference>
<dbReference type="SMART" id="SM00382">
    <property type="entry name" value="AAA"/>
    <property type="match status" value="1"/>
</dbReference>
<sequence>MTQADLLREVNISPRFAQASFANYQLSSEAAKHNFGICQNYAHSWEARKQAGEGLVLCGRPGTGKTHLAVAICRVVATEKQERAFMTTASRIIRAFRRSWNHEAEQTEFETLQFYSEMDLLVIDEIGVQYGTDSERNILFEVINNRYEDLLPTILISNLPLSDLSGFLGERIIDRMSQGGVVLAFNWDSYRRGK</sequence>
<dbReference type="GO" id="GO:0006260">
    <property type="term" value="P:DNA replication"/>
    <property type="evidence" value="ECO:0007669"/>
    <property type="project" value="TreeGrafter"/>
</dbReference>
<name>A0A077P7D7_XENBV</name>
<accession>A0A077P7D7</accession>
<organism evidence="2">
    <name type="scientific">Xenorhabdus bovienii str. oregonense</name>
    <dbReference type="NCBI Taxonomy" id="1398202"/>
    <lineage>
        <taxon>Bacteria</taxon>
        <taxon>Pseudomonadati</taxon>
        <taxon>Pseudomonadota</taxon>
        <taxon>Gammaproteobacteria</taxon>
        <taxon>Enterobacterales</taxon>
        <taxon>Morganellaceae</taxon>
        <taxon>Xenorhabdus</taxon>
    </lineage>
</organism>
<dbReference type="Gene3D" id="3.40.50.300">
    <property type="entry name" value="P-loop containing nucleotide triphosphate hydrolases"/>
    <property type="match status" value="1"/>
</dbReference>
<dbReference type="InterPro" id="IPR003593">
    <property type="entry name" value="AAA+_ATPase"/>
</dbReference>
<evidence type="ECO:0000313" key="2">
    <source>
        <dbReference type="EMBL" id="CDH06724.1"/>
    </source>
</evidence>
<dbReference type="EMBL" id="CBSX010000158">
    <property type="protein sequence ID" value="CDH06724.1"/>
    <property type="molecule type" value="Genomic_DNA"/>
</dbReference>
<proteinExistence type="predicted"/>
<dbReference type="AlphaFoldDB" id="A0A077P7D7"/>